<keyword evidence="1" id="KW-0285">Flavoprotein</keyword>
<gene>
    <name evidence="5" type="ORF">CC117_23455</name>
</gene>
<keyword evidence="2" id="KW-0274">FAD</keyword>
<dbReference type="Gene3D" id="2.40.110.10">
    <property type="entry name" value="Butyryl-CoA Dehydrogenase, subunit A, domain 2"/>
    <property type="match status" value="1"/>
</dbReference>
<name>A0A1S1QHS6_9ACTN</name>
<reference evidence="6" key="1">
    <citation type="submission" date="2016-07" db="EMBL/GenBank/DDBJ databases">
        <title>Sequence Frankia sp. strain CcI1.17.</title>
        <authorList>
            <person name="Ghodhbane-Gtari F."/>
            <person name="Swanson E."/>
            <person name="Gueddou A."/>
            <person name="Morris K."/>
            <person name="Hezbri K."/>
            <person name="Ktari A."/>
            <person name="Nouioui I."/>
            <person name="Abebe-Akele F."/>
            <person name="Simpson S."/>
            <person name="Thomas K."/>
            <person name="Gtari M."/>
            <person name="Tisa L.S."/>
            <person name="Hurst S."/>
        </authorList>
    </citation>
    <scope>NUCLEOTIDE SEQUENCE [LARGE SCALE GENOMIC DNA]</scope>
    <source>
        <strain evidence="6">Cc1.17</strain>
    </source>
</reference>
<dbReference type="PANTHER" id="PTHR43884:SF20">
    <property type="entry name" value="ACYL-COA DEHYDROGENASE FADE28"/>
    <property type="match status" value="1"/>
</dbReference>
<dbReference type="InterPro" id="IPR036250">
    <property type="entry name" value="AcylCo_DH-like_C"/>
</dbReference>
<dbReference type="InterPro" id="IPR037069">
    <property type="entry name" value="AcylCoA_DH/ox_N_sf"/>
</dbReference>
<proteinExistence type="predicted"/>
<dbReference type="Gene3D" id="1.10.540.10">
    <property type="entry name" value="Acyl-CoA dehydrogenase/oxidase, N-terminal domain"/>
    <property type="match status" value="1"/>
</dbReference>
<evidence type="ECO:0000256" key="2">
    <source>
        <dbReference type="ARBA" id="ARBA00022827"/>
    </source>
</evidence>
<evidence type="ECO:0000313" key="6">
    <source>
        <dbReference type="Proteomes" id="UP000179627"/>
    </source>
</evidence>
<dbReference type="EMBL" id="MBLM01000134">
    <property type="protein sequence ID" value="OHV33139.1"/>
    <property type="molecule type" value="Genomic_DNA"/>
</dbReference>
<dbReference type="SUPFAM" id="SSF47203">
    <property type="entry name" value="Acyl-CoA dehydrogenase C-terminal domain-like"/>
    <property type="match status" value="1"/>
</dbReference>
<dbReference type="PANTHER" id="PTHR43884">
    <property type="entry name" value="ACYL-COA DEHYDROGENASE"/>
    <property type="match status" value="1"/>
</dbReference>
<keyword evidence="3" id="KW-0560">Oxidoreductase</keyword>
<dbReference type="InterPro" id="IPR009100">
    <property type="entry name" value="AcylCoA_DH/oxidase_NM_dom_sf"/>
</dbReference>
<feature type="domain" description="Acyl-CoA dehydrogenase/oxidase N-terminal" evidence="4">
    <location>
        <begin position="30"/>
        <end position="95"/>
    </location>
</feature>
<evidence type="ECO:0000256" key="3">
    <source>
        <dbReference type="ARBA" id="ARBA00023002"/>
    </source>
</evidence>
<comment type="caution">
    <text evidence="5">The sequence shown here is derived from an EMBL/GenBank/DDBJ whole genome shotgun (WGS) entry which is preliminary data.</text>
</comment>
<evidence type="ECO:0000313" key="5">
    <source>
        <dbReference type="EMBL" id="OHV33139.1"/>
    </source>
</evidence>
<dbReference type="AlphaFoldDB" id="A0A1S1QHS6"/>
<dbReference type="SUPFAM" id="SSF56645">
    <property type="entry name" value="Acyl-CoA dehydrogenase NM domain-like"/>
    <property type="match status" value="1"/>
</dbReference>
<evidence type="ECO:0000259" key="4">
    <source>
        <dbReference type="Pfam" id="PF02771"/>
    </source>
</evidence>
<protein>
    <submittedName>
        <fullName evidence="5">Oxidoreductase</fullName>
    </submittedName>
</protein>
<evidence type="ECO:0000256" key="1">
    <source>
        <dbReference type="ARBA" id="ARBA00022630"/>
    </source>
</evidence>
<dbReference type="Pfam" id="PF02771">
    <property type="entry name" value="Acyl-CoA_dh_N"/>
    <property type="match status" value="1"/>
</dbReference>
<dbReference type="InterPro" id="IPR013786">
    <property type="entry name" value="AcylCoA_DH/ox_N"/>
</dbReference>
<organism evidence="5 6">
    <name type="scientific">Parafrankia colletiae</name>
    <dbReference type="NCBI Taxonomy" id="573497"/>
    <lineage>
        <taxon>Bacteria</taxon>
        <taxon>Bacillati</taxon>
        <taxon>Actinomycetota</taxon>
        <taxon>Actinomycetes</taxon>
        <taxon>Frankiales</taxon>
        <taxon>Frankiaceae</taxon>
        <taxon>Parafrankia</taxon>
    </lineage>
</organism>
<dbReference type="GO" id="GO:0003995">
    <property type="term" value="F:acyl-CoA dehydrogenase activity"/>
    <property type="evidence" value="ECO:0007669"/>
    <property type="project" value="TreeGrafter"/>
</dbReference>
<dbReference type="InterPro" id="IPR046373">
    <property type="entry name" value="Acyl-CoA_Oxase/DH_mid-dom_sf"/>
</dbReference>
<dbReference type="RefSeq" id="WP_071087282.1">
    <property type="nucleotide sequence ID" value="NZ_MBLM01000134.1"/>
</dbReference>
<dbReference type="OrthoDB" id="2986495at2"/>
<dbReference type="GO" id="GO:0050660">
    <property type="term" value="F:flavin adenine dinucleotide binding"/>
    <property type="evidence" value="ECO:0007669"/>
    <property type="project" value="InterPro"/>
</dbReference>
<accession>A0A1S1QHS6</accession>
<keyword evidence="6" id="KW-1185">Reference proteome</keyword>
<sequence length="379" mass="39134">MRSLDVARDACERHHPGLVKSLADIPLTERETPGSPVIDLFRTHGGTGLLAPAAYGGHGVDALEAVRVTRAVGASSPSLGVAATMHNFTTAMLFALAADADRLTPSQIRELARIAPEGLLLASGWAEGRTEQNILSPSVVCAPVDGGFLVNGAKKPCSLSGSMSLLTASVSVPGENGSPTLAVLLIPADSPGITTHPFWSSPVLAAAQSEEVRLADVFVPDSLLIRTTADDPKRLDDLQAAAFVWFEMLVTSAYVGAASTLVELVLARGRGSVSDRAALGLHLENAVALTEGVARAVRDGLDGDEAVSAVLVARFAAQTAIALATDLAVELLGGIAFITAPEIAYLCSAVRPLGFHPPSRTSTADALVEYWAGGPLVLA</sequence>
<dbReference type="Proteomes" id="UP000179627">
    <property type="component" value="Unassembled WGS sequence"/>
</dbReference>